<keyword evidence="4 7" id="KW-0378">Hydrolase</keyword>
<comment type="similarity">
    <text evidence="2 6">Belongs to the glycosyl hydrolase 17 family.</text>
</comment>
<proteinExistence type="inferred from homology"/>
<gene>
    <name evidence="8" type="ORF">SLEP1_g50124</name>
</gene>
<dbReference type="SUPFAM" id="SSF51445">
    <property type="entry name" value="(Trans)glycosidases"/>
    <property type="match status" value="1"/>
</dbReference>
<dbReference type="EC" id="3.2.1.39" evidence="3"/>
<dbReference type="Proteomes" id="UP001054252">
    <property type="component" value="Unassembled WGS sequence"/>
</dbReference>
<dbReference type="PANTHER" id="PTHR32227">
    <property type="entry name" value="GLUCAN ENDO-1,3-BETA-GLUCOSIDASE BG1-RELATED-RELATED"/>
    <property type="match status" value="1"/>
</dbReference>
<evidence type="ECO:0000256" key="3">
    <source>
        <dbReference type="ARBA" id="ARBA00012780"/>
    </source>
</evidence>
<dbReference type="GO" id="GO:0005975">
    <property type="term" value="P:carbohydrate metabolic process"/>
    <property type="evidence" value="ECO:0007669"/>
    <property type="project" value="InterPro"/>
</dbReference>
<dbReference type="GO" id="GO:0042973">
    <property type="term" value="F:glucan endo-1,3-beta-D-glucosidase activity"/>
    <property type="evidence" value="ECO:0007669"/>
    <property type="project" value="UniProtKB-EC"/>
</dbReference>
<dbReference type="Gene3D" id="3.20.20.80">
    <property type="entry name" value="Glycosidases"/>
    <property type="match status" value="1"/>
</dbReference>
<keyword evidence="9" id="KW-1185">Reference proteome</keyword>
<dbReference type="PROSITE" id="PS00587">
    <property type="entry name" value="GLYCOSYL_HYDROL_F17"/>
    <property type="match status" value="1"/>
</dbReference>
<protein>
    <recommendedName>
        <fullName evidence="3">glucan endo-1,3-beta-D-glucosidase</fullName>
        <ecNumber evidence="3">3.2.1.39</ecNumber>
    </recommendedName>
</protein>
<sequence length="206" mass="22973">MKNLQQALVEAKLSSYIQVSTVVYPIVLGTSYPPSAGVFAQNVAGIMGDIVKYLHSNNAPLLINVYPYLAYISDKQHISLDYALFRSNEPVVIDGNWKYYNLFDAMVDSFVAGMVKVVGSEDVKVVISETGWPSGGDDPSLSVDNAQTYNNNLKNRIKSGKGTPRKPDMNLETYIFSLFNENQKPAGREQHFGTFYPDMTPVYPLW</sequence>
<evidence type="ECO:0000313" key="9">
    <source>
        <dbReference type="Proteomes" id="UP001054252"/>
    </source>
</evidence>
<evidence type="ECO:0000256" key="4">
    <source>
        <dbReference type="ARBA" id="ARBA00022801"/>
    </source>
</evidence>
<evidence type="ECO:0000313" key="8">
    <source>
        <dbReference type="EMBL" id="GKV42749.1"/>
    </source>
</evidence>
<evidence type="ECO:0000256" key="5">
    <source>
        <dbReference type="ARBA" id="ARBA00023295"/>
    </source>
</evidence>
<dbReference type="InterPro" id="IPR000490">
    <property type="entry name" value="Glyco_hydro_17"/>
</dbReference>
<organism evidence="8 9">
    <name type="scientific">Rubroshorea leprosula</name>
    <dbReference type="NCBI Taxonomy" id="152421"/>
    <lineage>
        <taxon>Eukaryota</taxon>
        <taxon>Viridiplantae</taxon>
        <taxon>Streptophyta</taxon>
        <taxon>Embryophyta</taxon>
        <taxon>Tracheophyta</taxon>
        <taxon>Spermatophyta</taxon>
        <taxon>Magnoliopsida</taxon>
        <taxon>eudicotyledons</taxon>
        <taxon>Gunneridae</taxon>
        <taxon>Pentapetalae</taxon>
        <taxon>rosids</taxon>
        <taxon>malvids</taxon>
        <taxon>Malvales</taxon>
        <taxon>Dipterocarpaceae</taxon>
        <taxon>Rubroshorea</taxon>
    </lineage>
</organism>
<accession>A0AAV5M0B1</accession>
<dbReference type="Pfam" id="PF00332">
    <property type="entry name" value="Glyco_hydro_17"/>
    <property type="match status" value="1"/>
</dbReference>
<evidence type="ECO:0000256" key="2">
    <source>
        <dbReference type="ARBA" id="ARBA00008773"/>
    </source>
</evidence>
<dbReference type="InterPro" id="IPR044965">
    <property type="entry name" value="Glyco_hydro_17_plant"/>
</dbReference>
<name>A0AAV5M0B1_9ROSI</name>
<keyword evidence="5 7" id="KW-0326">Glycosidase</keyword>
<comment type="caution">
    <text evidence="8">The sequence shown here is derived from an EMBL/GenBank/DDBJ whole genome shotgun (WGS) entry which is preliminary data.</text>
</comment>
<evidence type="ECO:0000256" key="1">
    <source>
        <dbReference type="ARBA" id="ARBA00000382"/>
    </source>
</evidence>
<comment type="catalytic activity">
    <reaction evidence="1">
        <text>Hydrolysis of (1-&gt;3)-beta-D-glucosidic linkages in (1-&gt;3)-beta-D-glucans.</text>
        <dbReference type="EC" id="3.2.1.39"/>
    </reaction>
</comment>
<evidence type="ECO:0000256" key="6">
    <source>
        <dbReference type="RuleBase" id="RU004335"/>
    </source>
</evidence>
<reference evidence="8 9" key="1">
    <citation type="journal article" date="2021" name="Commun. Biol.">
        <title>The genome of Shorea leprosula (Dipterocarpaceae) highlights the ecological relevance of drought in aseasonal tropical rainforests.</title>
        <authorList>
            <person name="Ng K.K.S."/>
            <person name="Kobayashi M.J."/>
            <person name="Fawcett J.A."/>
            <person name="Hatakeyama M."/>
            <person name="Paape T."/>
            <person name="Ng C.H."/>
            <person name="Ang C.C."/>
            <person name="Tnah L.H."/>
            <person name="Lee C.T."/>
            <person name="Nishiyama T."/>
            <person name="Sese J."/>
            <person name="O'Brien M.J."/>
            <person name="Copetti D."/>
            <person name="Mohd Noor M.I."/>
            <person name="Ong R.C."/>
            <person name="Putra M."/>
            <person name="Sireger I.Z."/>
            <person name="Indrioko S."/>
            <person name="Kosugi Y."/>
            <person name="Izuno A."/>
            <person name="Isagi Y."/>
            <person name="Lee S.L."/>
            <person name="Shimizu K.K."/>
        </authorList>
    </citation>
    <scope>NUCLEOTIDE SEQUENCE [LARGE SCALE GENOMIC DNA]</scope>
    <source>
        <strain evidence="8">214</strain>
    </source>
</reference>
<dbReference type="AlphaFoldDB" id="A0AAV5M0B1"/>
<evidence type="ECO:0000256" key="7">
    <source>
        <dbReference type="RuleBase" id="RU004336"/>
    </source>
</evidence>
<dbReference type="InterPro" id="IPR017853">
    <property type="entry name" value="GH"/>
</dbReference>
<dbReference type="EMBL" id="BPVZ01000161">
    <property type="protein sequence ID" value="GKV42749.1"/>
    <property type="molecule type" value="Genomic_DNA"/>
</dbReference>